<comment type="pathway">
    <text evidence="2">Sphingolipid metabolism.</text>
</comment>
<evidence type="ECO:0000256" key="2">
    <source>
        <dbReference type="ARBA" id="ARBA00004991"/>
    </source>
</evidence>
<feature type="binding site" evidence="19">
    <location>
        <position position="263"/>
    </location>
    <ligand>
        <name>Zn(2+)</name>
        <dbReference type="ChEBI" id="CHEBI:29105"/>
        <label>1</label>
    </ligand>
</feature>
<evidence type="ECO:0000256" key="17">
    <source>
        <dbReference type="ARBA" id="ARBA00023160"/>
    </source>
</evidence>
<dbReference type="PANTHER" id="PTHR12863:SF1">
    <property type="entry name" value="FATTY ACID 2-HYDROXYLASE"/>
    <property type="match status" value="1"/>
</dbReference>
<dbReference type="PROSITE" id="PS00191">
    <property type="entry name" value="CYTOCHROME_B5_1"/>
    <property type="match status" value="1"/>
</dbReference>
<keyword evidence="5 18" id="KW-0444">Lipid biosynthesis</keyword>
<keyword evidence="7 21" id="KW-0812">Transmembrane</keyword>
<dbReference type="Pfam" id="PF00173">
    <property type="entry name" value="Cyt-b5"/>
    <property type="match status" value="1"/>
</dbReference>
<dbReference type="InterPro" id="IPR018506">
    <property type="entry name" value="Cyt_B5_heme-BS"/>
</dbReference>
<dbReference type="AlphaFoldDB" id="A0A8K0DRU9"/>
<feature type="binding site" evidence="19">
    <location>
        <position position="280"/>
    </location>
    <ligand>
        <name>Zn(2+)</name>
        <dbReference type="ChEBI" id="CHEBI:29105"/>
        <label>1</label>
    </ligand>
</feature>
<proteinExistence type="inferred from homology"/>
<evidence type="ECO:0000256" key="8">
    <source>
        <dbReference type="ARBA" id="ARBA00022723"/>
    </source>
</evidence>
<organism evidence="23 24">
    <name type="scientific">Ignelater luminosus</name>
    <name type="common">Cucubano</name>
    <name type="synonym">Pyrophorus luminosus</name>
    <dbReference type="NCBI Taxonomy" id="2038154"/>
    <lineage>
        <taxon>Eukaryota</taxon>
        <taxon>Metazoa</taxon>
        <taxon>Ecdysozoa</taxon>
        <taxon>Arthropoda</taxon>
        <taxon>Hexapoda</taxon>
        <taxon>Insecta</taxon>
        <taxon>Pterygota</taxon>
        <taxon>Neoptera</taxon>
        <taxon>Endopterygota</taxon>
        <taxon>Coleoptera</taxon>
        <taxon>Polyphaga</taxon>
        <taxon>Elateriformia</taxon>
        <taxon>Elateroidea</taxon>
        <taxon>Elateridae</taxon>
        <taxon>Agrypninae</taxon>
        <taxon>Pyrophorini</taxon>
        <taxon>Ignelater</taxon>
    </lineage>
</organism>
<accession>A0A8K0DRU9</accession>
<dbReference type="SUPFAM" id="SSF55856">
    <property type="entry name" value="Cytochrome b5-like heme/steroid binding domain"/>
    <property type="match status" value="1"/>
</dbReference>
<comment type="similarity">
    <text evidence="4 18">Belongs to the sterol desaturase family. SCS7 subfamily.</text>
</comment>
<evidence type="ECO:0000256" key="14">
    <source>
        <dbReference type="ARBA" id="ARBA00023004"/>
    </source>
</evidence>
<protein>
    <recommendedName>
        <fullName evidence="18">Fatty acid 2-hydroxylase</fullName>
        <ecNumber evidence="18">1.-.-.-</ecNumber>
    </recommendedName>
</protein>
<comment type="subcellular location">
    <subcellularLocation>
        <location evidence="1">Endoplasmic reticulum membrane</location>
        <topology evidence="1">Multi-pass membrane protein</topology>
    </subcellularLocation>
</comment>
<gene>
    <name evidence="23" type="ORF">ILUMI_00847</name>
</gene>
<feature type="binding site" description="axial binding residue" evidence="20">
    <location>
        <position position="24"/>
    </location>
    <ligand>
        <name>heme</name>
        <dbReference type="ChEBI" id="CHEBI:30413"/>
    </ligand>
    <ligandPart>
        <name>Fe</name>
        <dbReference type="ChEBI" id="CHEBI:18248"/>
    </ligandPart>
</feature>
<feature type="binding site" evidence="19">
    <location>
        <position position="178"/>
    </location>
    <ligand>
        <name>Zn(2+)</name>
        <dbReference type="ChEBI" id="CHEBI:29105"/>
        <label>1</label>
    </ligand>
</feature>
<evidence type="ECO:0000256" key="1">
    <source>
        <dbReference type="ARBA" id="ARBA00004477"/>
    </source>
</evidence>
<keyword evidence="14 18" id="KW-0408">Iron</keyword>
<evidence type="ECO:0000256" key="12">
    <source>
        <dbReference type="ARBA" id="ARBA00022989"/>
    </source>
</evidence>
<evidence type="ECO:0000256" key="20">
    <source>
        <dbReference type="PIRSR" id="PIRSR005149-50"/>
    </source>
</evidence>
<keyword evidence="9 18" id="KW-0256">Endoplasmic reticulum</keyword>
<dbReference type="GO" id="GO:0005789">
    <property type="term" value="C:endoplasmic reticulum membrane"/>
    <property type="evidence" value="ECO:0007669"/>
    <property type="project" value="UniProtKB-SubCell"/>
</dbReference>
<dbReference type="GO" id="GO:0006633">
    <property type="term" value="P:fatty acid biosynthetic process"/>
    <property type="evidence" value="ECO:0007669"/>
    <property type="project" value="UniProtKB-KW"/>
</dbReference>
<evidence type="ECO:0000256" key="18">
    <source>
        <dbReference type="PIRNR" id="PIRNR005149"/>
    </source>
</evidence>
<feature type="binding site" evidence="19">
    <location>
        <position position="183"/>
    </location>
    <ligand>
        <name>Zn(2+)</name>
        <dbReference type="ChEBI" id="CHEBI:29105"/>
        <label>1</label>
    </ligand>
</feature>
<dbReference type="EMBL" id="VTPC01000564">
    <property type="protein sequence ID" value="KAF2905320.1"/>
    <property type="molecule type" value="Genomic_DNA"/>
</dbReference>
<feature type="binding site" evidence="19">
    <location>
        <position position="259"/>
    </location>
    <ligand>
        <name>Zn(2+)</name>
        <dbReference type="ChEBI" id="CHEBI:29105"/>
        <label>1</label>
    </ligand>
</feature>
<feature type="binding site" evidence="19">
    <location>
        <position position="283"/>
    </location>
    <ligand>
        <name>Zn(2+)</name>
        <dbReference type="ChEBI" id="CHEBI:29105"/>
        <label>1</label>
    </ligand>
</feature>
<evidence type="ECO:0000256" key="5">
    <source>
        <dbReference type="ARBA" id="ARBA00022516"/>
    </source>
</evidence>
<feature type="binding site" description="axial binding residue" evidence="20">
    <location>
        <position position="48"/>
    </location>
    <ligand>
        <name>heme</name>
        <dbReference type="ChEBI" id="CHEBI:30413"/>
    </ligand>
    <ligandPart>
        <name>Fe</name>
        <dbReference type="ChEBI" id="CHEBI:18248"/>
    </ligandPart>
</feature>
<evidence type="ECO:0000256" key="11">
    <source>
        <dbReference type="ARBA" id="ARBA00022833"/>
    </source>
</evidence>
<keyword evidence="12 21" id="KW-1133">Transmembrane helix</keyword>
<dbReference type="PIRSF" id="PIRSF005149">
    <property type="entry name" value="IPC-B_HD"/>
    <property type="match status" value="1"/>
</dbReference>
<comment type="cofactor">
    <cofactor evidence="20">
        <name>Fe cation</name>
        <dbReference type="ChEBI" id="CHEBI:24875"/>
    </cofactor>
</comment>
<feature type="transmembrane region" description="Helical" evidence="21">
    <location>
        <begin position="238"/>
        <end position="258"/>
    </location>
</feature>
<feature type="binding site" evidence="19">
    <location>
        <position position="205"/>
    </location>
    <ligand>
        <name>Zn(2+)</name>
        <dbReference type="ChEBI" id="CHEBI:29105"/>
        <label>1</label>
    </ligand>
</feature>
<evidence type="ECO:0000256" key="6">
    <source>
        <dbReference type="ARBA" id="ARBA00022617"/>
    </source>
</evidence>
<keyword evidence="6 20" id="KW-0349">Heme</keyword>
<dbReference type="InterPro" id="IPR006694">
    <property type="entry name" value="Fatty_acid_hydroxylase"/>
</dbReference>
<dbReference type="Proteomes" id="UP000801492">
    <property type="component" value="Unassembled WGS sequence"/>
</dbReference>
<evidence type="ECO:0000259" key="22">
    <source>
        <dbReference type="PROSITE" id="PS50255"/>
    </source>
</evidence>
<keyword evidence="16 18" id="KW-0472">Membrane</keyword>
<keyword evidence="17 18" id="KW-0275">Fatty acid biosynthesis</keyword>
<feature type="transmembrane region" description="Helical" evidence="21">
    <location>
        <begin position="115"/>
        <end position="140"/>
    </location>
</feature>
<evidence type="ECO:0000256" key="19">
    <source>
        <dbReference type="PIRSR" id="PIRSR005149-1"/>
    </source>
</evidence>
<reference evidence="23" key="1">
    <citation type="submission" date="2019-08" db="EMBL/GenBank/DDBJ databases">
        <title>The genome of the North American firefly Photinus pyralis.</title>
        <authorList>
            <consortium name="Photinus pyralis genome working group"/>
            <person name="Fallon T.R."/>
            <person name="Sander Lower S.E."/>
            <person name="Weng J.-K."/>
        </authorList>
    </citation>
    <scope>NUCLEOTIDE SEQUENCE</scope>
    <source>
        <strain evidence="23">TRF0915ILg1</strain>
        <tissue evidence="23">Whole body</tissue>
    </source>
</reference>
<keyword evidence="15 18" id="KW-0443">Lipid metabolism</keyword>
<feature type="binding site" evidence="19">
    <location>
        <position position="201"/>
    </location>
    <ligand>
        <name>Zn(2+)</name>
        <dbReference type="ChEBI" id="CHEBI:29105"/>
        <label>1</label>
    </ligand>
</feature>
<dbReference type="PANTHER" id="PTHR12863">
    <property type="entry name" value="FATTY ACID HYDROXYLASE"/>
    <property type="match status" value="1"/>
</dbReference>
<comment type="cofactor">
    <cofactor evidence="18 19">
        <name>Zn(2+)</name>
        <dbReference type="ChEBI" id="CHEBI:29105"/>
    </cofactor>
    <text evidence="18 19">Binds 2 Zn(2+) ions per subunit that likely form a catalytic dimetal center.</text>
</comment>
<evidence type="ECO:0000313" key="24">
    <source>
        <dbReference type="Proteomes" id="UP000801492"/>
    </source>
</evidence>
<comment type="function">
    <text evidence="18">Catalyzes stereospecific hydroxylation of free fatty acids at the C-2 position to produce (R)-2-hydroxy fatty acids, which are building blocks of sphingolipids and glycosphingolipids common in neural tissue and epidermis. Plays an essential role in the synthesis of galactosphingolipids of the myelin sheath. Responsible for the synthesis of sphingolipids and glycosphingolipids involved in the formation of epidermal lamellar bodies critical for skin permeability barrier. Participates in the synthesis of glycosphingolipids and a fraction of type II wax diesters in sebaceous gland, specifically regulating hair follicle homeostasis. Involved in the synthesis of sphingolipids of plasma membrane rafts, controlling lipid raft mobility and trafficking of raft-associated proteins.</text>
</comment>
<keyword evidence="11 19" id="KW-0862">Zinc</keyword>
<sequence>MAEEEFLIKHEGNQYDIAHFLKNHPGGFNYVEGFQNKDIASKMTNSEHSKSAFYLLREYKLGGRDEKNVQGDEDLEKLVDWNEPMLNQVAGLGSRYNEWVTCPVDRKLRLFGNPILESLTITPWYVVPIVWIPIVTYLIYCGSLQYSEVTKDPSPILPSVLYICLGIIIWTLLEYSLHRWVFHMEPSGNSKILIYIHFGIHGLHHKVPFDARRLVFPPVPAAVLAYGGYHLIKALFPPQMVLLITAGGILGYVIYDMIHFYLHNGSPKEGTYFYTMKRYHNQHHFVHHNSGFGISNLYWDKVFGTAISLKKLAVGIRWCSNKFKLS</sequence>
<keyword evidence="13 18" id="KW-0560">Oxidoreductase</keyword>
<evidence type="ECO:0000313" key="23">
    <source>
        <dbReference type="EMBL" id="KAF2905320.1"/>
    </source>
</evidence>
<dbReference type="EC" id="1.-.-.-" evidence="18"/>
<evidence type="ECO:0000256" key="4">
    <source>
        <dbReference type="ARBA" id="ARBA00005747"/>
    </source>
</evidence>
<keyword evidence="8 18" id="KW-0479">Metal-binding</keyword>
<evidence type="ECO:0000256" key="3">
    <source>
        <dbReference type="ARBA" id="ARBA00005189"/>
    </source>
</evidence>
<comment type="caution">
    <text evidence="23">The sequence shown here is derived from an EMBL/GenBank/DDBJ whole genome shotgun (WGS) entry which is preliminary data.</text>
</comment>
<keyword evidence="10 18" id="KW-0276">Fatty acid metabolism</keyword>
<dbReference type="GO" id="GO:0020037">
    <property type="term" value="F:heme binding"/>
    <property type="evidence" value="ECO:0007669"/>
    <property type="project" value="InterPro"/>
</dbReference>
<dbReference type="PROSITE" id="PS50255">
    <property type="entry name" value="CYTOCHROME_B5_2"/>
    <property type="match status" value="1"/>
</dbReference>
<dbReference type="GO" id="GO:0080132">
    <property type="term" value="F:fatty acid 2-hydroxylase activity"/>
    <property type="evidence" value="ECO:0007669"/>
    <property type="project" value="InterPro"/>
</dbReference>
<dbReference type="InterPro" id="IPR014430">
    <property type="entry name" value="Scs7"/>
</dbReference>
<dbReference type="InterPro" id="IPR036400">
    <property type="entry name" value="Cyt_B5-like_heme/steroid_sf"/>
</dbReference>
<dbReference type="Gene3D" id="3.10.120.10">
    <property type="entry name" value="Cytochrome b5-like heme/steroid binding domain"/>
    <property type="match status" value="1"/>
</dbReference>
<evidence type="ECO:0000256" key="16">
    <source>
        <dbReference type="ARBA" id="ARBA00023136"/>
    </source>
</evidence>
<feature type="binding site" evidence="19">
    <location>
        <position position="284"/>
    </location>
    <ligand>
        <name>Zn(2+)</name>
        <dbReference type="ChEBI" id="CHEBI:29105"/>
        <label>1</label>
    </ligand>
</feature>
<evidence type="ECO:0000256" key="15">
    <source>
        <dbReference type="ARBA" id="ARBA00023098"/>
    </source>
</evidence>
<dbReference type="Pfam" id="PF04116">
    <property type="entry name" value="FA_hydroxylase"/>
    <property type="match status" value="1"/>
</dbReference>
<feature type="transmembrane region" description="Helical" evidence="21">
    <location>
        <begin position="160"/>
        <end position="177"/>
    </location>
</feature>
<evidence type="ECO:0000256" key="10">
    <source>
        <dbReference type="ARBA" id="ARBA00022832"/>
    </source>
</evidence>
<evidence type="ECO:0000256" key="9">
    <source>
        <dbReference type="ARBA" id="ARBA00022824"/>
    </source>
</evidence>
<evidence type="ECO:0000256" key="21">
    <source>
        <dbReference type="SAM" id="Phobius"/>
    </source>
</evidence>
<evidence type="ECO:0000256" key="13">
    <source>
        <dbReference type="ARBA" id="ARBA00023002"/>
    </source>
</evidence>
<dbReference type="OrthoDB" id="2204368at2759"/>
<feature type="domain" description="Cytochrome b5 heme-binding" evidence="22">
    <location>
        <begin position="1"/>
        <end position="65"/>
    </location>
</feature>
<comment type="pathway">
    <text evidence="3">Lipid metabolism.</text>
</comment>
<feature type="binding site" evidence="19">
    <location>
        <position position="204"/>
    </location>
    <ligand>
        <name>Zn(2+)</name>
        <dbReference type="ChEBI" id="CHEBI:29105"/>
        <label>1</label>
    </ligand>
</feature>
<dbReference type="GO" id="GO:0005506">
    <property type="term" value="F:iron ion binding"/>
    <property type="evidence" value="ECO:0007669"/>
    <property type="project" value="UniProtKB-UniRule"/>
</dbReference>
<dbReference type="InterPro" id="IPR001199">
    <property type="entry name" value="Cyt_B5-like_heme/steroid-bd"/>
</dbReference>
<name>A0A8K0DRU9_IGNLU</name>
<evidence type="ECO:0000256" key="7">
    <source>
        <dbReference type="ARBA" id="ARBA00022692"/>
    </source>
</evidence>
<keyword evidence="24" id="KW-1185">Reference proteome</keyword>